<gene>
    <name evidence="1" type="ORF">CCUS01_09740</name>
</gene>
<organism evidence="1 2">
    <name type="scientific">Colletotrichum cuscutae</name>
    <dbReference type="NCBI Taxonomy" id="1209917"/>
    <lineage>
        <taxon>Eukaryota</taxon>
        <taxon>Fungi</taxon>
        <taxon>Dikarya</taxon>
        <taxon>Ascomycota</taxon>
        <taxon>Pezizomycotina</taxon>
        <taxon>Sordariomycetes</taxon>
        <taxon>Hypocreomycetidae</taxon>
        <taxon>Glomerellales</taxon>
        <taxon>Glomerellaceae</taxon>
        <taxon>Colletotrichum</taxon>
        <taxon>Colletotrichum acutatum species complex</taxon>
    </lineage>
</organism>
<comment type="caution">
    <text evidence="1">The sequence shown here is derived from an EMBL/GenBank/DDBJ whole genome shotgun (WGS) entry which is preliminary data.</text>
</comment>
<protein>
    <submittedName>
        <fullName evidence="1">Uncharacterized protein</fullName>
    </submittedName>
</protein>
<sequence length="119" mass="13104">MVQLVMFDRIMERSGNGSGTGNDSGILSSLMRSTSIRLDHQQSLHVVSDFVLRIPVEFALNSSIFLAPPPRSSLTPMSWKSTKPVLLTLVDFEASMSLRRGEPLACGSSTQFNAEWLMS</sequence>
<keyword evidence="2" id="KW-1185">Reference proteome</keyword>
<dbReference type="Proteomes" id="UP001239213">
    <property type="component" value="Unassembled WGS sequence"/>
</dbReference>
<proteinExistence type="predicted"/>
<name>A0AAI9UFT1_9PEZI</name>
<accession>A0AAI9UFT1</accession>
<dbReference type="EMBL" id="MPDP01000281">
    <property type="protein sequence ID" value="KAK1457626.1"/>
    <property type="molecule type" value="Genomic_DNA"/>
</dbReference>
<evidence type="ECO:0000313" key="1">
    <source>
        <dbReference type="EMBL" id="KAK1457626.1"/>
    </source>
</evidence>
<reference evidence="1" key="1">
    <citation type="submission" date="2016-11" db="EMBL/GenBank/DDBJ databases">
        <title>The genome sequence of Colletotrichum cuscutae.</title>
        <authorList>
            <person name="Baroncelli R."/>
        </authorList>
    </citation>
    <scope>NUCLEOTIDE SEQUENCE</scope>
    <source>
        <strain evidence="1">IMI 304802</strain>
    </source>
</reference>
<dbReference type="AlphaFoldDB" id="A0AAI9UFT1"/>
<evidence type="ECO:0000313" key="2">
    <source>
        <dbReference type="Proteomes" id="UP001239213"/>
    </source>
</evidence>